<dbReference type="InterPro" id="IPR002346">
    <property type="entry name" value="Mopterin_DH_FAD-bd"/>
</dbReference>
<accession>A0AAX4NJ92</accession>
<dbReference type="Gene3D" id="3.30.465.10">
    <property type="match status" value="1"/>
</dbReference>
<name>A0AAX4NJ92_9ARCH</name>
<dbReference type="EMBL" id="CP133772">
    <property type="protein sequence ID" value="WYY00952.1"/>
    <property type="molecule type" value="Genomic_DNA"/>
</dbReference>
<evidence type="ECO:0000313" key="2">
    <source>
        <dbReference type="EMBL" id="WYY00952.1"/>
    </source>
</evidence>
<dbReference type="InterPro" id="IPR016169">
    <property type="entry name" value="FAD-bd_PCMH_sub2"/>
</dbReference>
<dbReference type="KEGG" id="omr:OXIME_001545"/>
<sequence>MKPYIQLENSKVVHEKIPLIKEVSGWSGHLYLKKRETMVGSLCHADPSGDWDACFLALRGKARVMGDKGERTQRI</sequence>
<organism evidence="2 3">
    <name type="scientific">Oxyplasma meridianum</name>
    <dbReference type="NCBI Taxonomy" id="3073602"/>
    <lineage>
        <taxon>Archaea</taxon>
        <taxon>Methanobacteriati</taxon>
        <taxon>Thermoplasmatota</taxon>
        <taxon>Thermoplasmata</taxon>
        <taxon>Thermoplasmatales</taxon>
        <taxon>Thermoplasmataceae</taxon>
        <taxon>Oxyplasma</taxon>
    </lineage>
</organism>
<proteinExistence type="predicted"/>
<feature type="domain" description="Molybdopterin dehydrogenase FAD-binding" evidence="1">
    <location>
        <begin position="6"/>
        <end position="73"/>
    </location>
</feature>
<keyword evidence="3" id="KW-1185">Reference proteome</keyword>
<protein>
    <submittedName>
        <fullName evidence="2">FAD binding domain-containing protein</fullName>
    </submittedName>
</protein>
<dbReference type="GeneID" id="95968283"/>
<dbReference type="Proteomes" id="UP001451606">
    <property type="component" value="Chromosome"/>
</dbReference>
<dbReference type="GO" id="GO:0016491">
    <property type="term" value="F:oxidoreductase activity"/>
    <property type="evidence" value="ECO:0007669"/>
    <property type="project" value="InterPro"/>
</dbReference>
<dbReference type="RefSeq" id="WP_393971276.1">
    <property type="nucleotide sequence ID" value="NZ_CP133772.1"/>
</dbReference>
<dbReference type="Pfam" id="PF00941">
    <property type="entry name" value="FAD_binding_5"/>
    <property type="match status" value="1"/>
</dbReference>
<reference evidence="2 3" key="1">
    <citation type="submission" date="2023-09" db="EMBL/GenBank/DDBJ databases">
        <authorList>
            <person name="Golyshina O.V."/>
            <person name="Lunev E.A."/>
            <person name="Bargiela R."/>
            <person name="Gaines M.C."/>
            <person name="Daum B."/>
            <person name="Bale N.J."/>
            <person name="Koenen M."/>
            <person name="Sinninghe Damst J.S."/>
            <person name="Yakimov M."/>
            <person name="Golyshin P.N."/>
        </authorList>
    </citation>
    <scope>NUCLEOTIDE SEQUENCE [LARGE SCALE GENOMIC DNA]</scope>
    <source>
        <strain evidence="2 3">M1</strain>
    </source>
</reference>
<gene>
    <name evidence="2" type="ORF">OXIME_001545</name>
</gene>
<evidence type="ECO:0000313" key="3">
    <source>
        <dbReference type="Proteomes" id="UP001451606"/>
    </source>
</evidence>
<dbReference type="InterPro" id="IPR036318">
    <property type="entry name" value="FAD-bd_PCMH-like_sf"/>
</dbReference>
<evidence type="ECO:0000259" key="1">
    <source>
        <dbReference type="Pfam" id="PF00941"/>
    </source>
</evidence>
<dbReference type="GO" id="GO:0050660">
    <property type="term" value="F:flavin adenine dinucleotide binding"/>
    <property type="evidence" value="ECO:0007669"/>
    <property type="project" value="InterPro"/>
</dbReference>
<dbReference type="AlphaFoldDB" id="A0AAX4NJ92"/>
<dbReference type="SUPFAM" id="SSF56176">
    <property type="entry name" value="FAD-binding/transporter-associated domain-like"/>
    <property type="match status" value="1"/>
</dbReference>